<dbReference type="EMBL" id="GEBQ01027702">
    <property type="protein sequence ID" value="JAT12275.1"/>
    <property type="molecule type" value="Transcribed_RNA"/>
</dbReference>
<dbReference type="Gene3D" id="3.40.50.1240">
    <property type="entry name" value="Phosphoglycerate mutase-like"/>
    <property type="match status" value="1"/>
</dbReference>
<gene>
    <name evidence="8" type="ORF">g.7980</name>
</gene>
<proteinExistence type="inferred from homology"/>
<sequence>MLSTKFRLCVFTVSVMSPFVIFVYVYNTGCWFTTSADFLSAANAPGPRAVPTLQQLFILARHGNRGPVSTYPKFPYQSDNTNVWPYGKGQLTNRGRVQMYKLGKKFRSLYNGFLDEIYRQQDLMAQSTMVDRTMMSAAEFLAGLYPPRGFQVWNKDLLWQPIPIYITDKDHAMMVPTNGLQTCPRFRQIQNESLAKYWKEHGEGLTVFLQDIQPYTGLNVTSELQIPAMNLVWESFFCAENEGLTLPAWTKLVYPEPMMSIYEKIYRAYTISTETMIRLLQGQLFQEIMGFMEAKVKGTPESDRRLYFHCGHDNTIKGFLGILGLGDSGGIAKTGSALILELHRGQQKGQHHVQVLYVDGGSEDLEPFNIKIPGCDFPCSFHLFSKLTEKFYNITDYDEECRIQS</sequence>
<keyword evidence="3" id="KW-0378">Hydrolase</keyword>
<organism evidence="8">
    <name type="scientific">Graphocephala atropunctata</name>
    <dbReference type="NCBI Taxonomy" id="36148"/>
    <lineage>
        <taxon>Eukaryota</taxon>
        <taxon>Metazoa</taxon>
        <taxon>Ecdysozoa</taxon>
        <taxon>Arthropoda</taxon>
        <taxon>Hexapoda</taxon>
        <taxon>Insecta</taxon>
        <taxon>Pterygota</taxon>
        <taxon>Neoptera</taxon>
        <taxon>Paraneoptera</taxon>
        <taxon>Hemiptera</taxon>
        <taxon>Auchenorrhyncha</taxon>
        <taxon>Membracoidea</taxon>
        <taxon>Cicadellidae</taxon>
        <taxon>Cicadellinae</taxon>
        <taxon>Cicadellini</taxon>
        <taxon>Graphocephala</taxon>
    </lineage>
</organism>
<keyword evidence="7" id="KW-0472">Membrane</keyword>
<keyword evidence="7" id="KW-1133">Transmembrane helix</keyword>
<dbReference type="InterPro" id="IPR000560">
    <property type="entry name" value="His_Pase_clade-2"/>
</dbReference>
<dbReference type="PANTHER" id="PTHR11567:SF110">
    <property type="entry name" value="2-PHOSPHOXYLOSE PHOSPHATASE 1"/>
    <property type="match status" value="1"/>
</dbReference>
<evidence type="ECO:0000313" key="8">
    <source>
        <dbReference type="EMBL" id="JAT12275.1"/>
    </source>
</evidence>
<reference evidence="8" key="1">
    <citation type="submission" date="2015-11" db="EMBL/GenBank/DDBJ databases">
        <title>De novo transcriptome assembly of four potential Pierce s Disease insect vectors from Arizona vineyards.</title>
        <authorList>
            <person name="Tassone E.E."/>
        </authorList>
    </citation>
    <scope>NUCLEOTIDE SEQUENCE</scope>
</reference>
<feature type="transmembrane region" description="Helical" evidence="7">
    <location>
        <begin position="7"/>
        <end position="26"/>
    </location>
</feature>
<dbReference type="Pfam" id="PF00328">
    <property type="entry name" value="His_Phos_2"/>
    <property type="match status" value="1"/>
</dbReference>
<dbReference type="PROSITE" id="PS00616">
    <property type="entry name" value="HIS_ACID_PHOSPHAT_1"/>
    <property type="match status" value="1"/>
</dbReference>
<name>A0A1B6KLG3_9HEMI</name>
<evidence type="ECO:0000256" key="5">
    <source>
        <dbReference type="ARBA" id="ARBA00040357"/>
    </source>
</evidence>
<dbReference type="InterPro" id="IPR050645">
    <property type="entry name" value="Histidine_acid_phosphatase"/>
</dbReference>
<comment type="similarity">
    <text evidence="2">Belongs to the histidine acid phosphatase family.</text>
</comment>
<dbReference type="PANTHER" id="PTHR11567">
    <property type="entry name" value="ACID PHOSPHATASE-RELATED"/>
    <property type="match status" value="1"/>
</dbReference>
<dbReference type="GO" id="GO:0003993">
    <property type="term" value="F:acid phosphatase activity"/>
    <property type="evidence" value="ECO:0007669"/>
    <property type="project" value="UniProtKB-EC"/>
</dbReference>
<evidence type="ECO:0000256" key="6">
    <source>
        <dbReference type="ARBA" id="ARBA00041499"/>
    </source>
</evidence>
<dbReference type="InterPro" id="IPR029033">
    <property type="entry name" value="His_PPase_superfam"/>
</dbReference>
<evidence type="ECO:0000256" key="4">
    <source>
        <dbReference type="ARBA" id="ARBA00036311"/>
    </source>
</evidence>
<evidence type="ECO:0000256" key="1">
    <source>
        <dbReference type="ARBA" id="ARBA00000032"/>
    </source>
</evidence>
<keyword evidence="7" id="KW-0812">Transmembrane</keyword>
<evidence type="ECO:0000256" key="3">
    <source>
        <dbReference type="ARBA" id="ARBA00022801"/>
    </source>
</evidence>
<dbReference type="AlphaFoldDB" id="A0A1B6KLG3"/>
<dbReference type="CDD" id="cd07061">
    <property type="entry name" value="HP_HAP_like"/>
    <property type="match status" value="1"/>
</dbReference>
<protein>
    <recommendedName>
        <fullName evidence="5">2-phosphoxylose phosphatase 1</fullName>
    </recommendedName>
    <alternativeName>
        <fullName evidence="6">Acid phosphatase-like protein 2</fullName>
    </alternativeName>
</protein>
<evidence type="ECO:0000256" key="7">
    <source>
        <dbReference type="SAM" id="Phobius"/>
    </source>
</evidence>
<accession>A0A1B6KLG3</accession>
<dbReference type="InterPro" id="IPR033379">
    <property type="entry name" value="Acid_Pase_AS"/>
</dbReference>
<dbReference type="SUPFAM" id="SSF53254">
    <property type="entry name" value="Phosphoglycerate mutase-like"/>
    <property type="match status" value="1"/>
</dbReference>
<comment type="catalytic activity">
    <reaction evidence="4">
        <text>3-O-[beta-D-GlcA-(1-&gt;3)-beta-D-Gal-(1-&gt;3)-beta-D-Gal-(1-&gt;4)-beta-D-2-O-P-Xyl]-L-seryl-[protein] + H2O = 3-O-(beta-D-GlcA-(1-&gt;3)-beta-D-Gal-(1-&gt;3)-beta-D-Gal-(1-&gt;4)-beta-D-Xyl)-L-seryl-[protein] + phosphate</text>
        <dbReference type="Rhea" id="RHEA:56512"/>
        <dbReference type="Rhea" id="RHEA-COMP:12573"/>
        <dbReference type="Rhea" id="RHEA-COMP:14559"/>
        <dbReference type="ChEBI" id="CHEBI:15377"/>
        <dbReference type="ChEBI" id="CHEBI:43474"/>
        <dbReference type="ChEBI" id="CHEBI:132093"/>
        <dbReference type="ChEBI" id="CHEBI:140495"/>
    </reaction>
</comment>
<evidence type="ECO:0000256" key="2">
    <source>
        <dbReference type="ARBA" id="ARBA00005375"/>
    </source>
</evidence>
<comment type="catalytic activity">
    <reaction evidence="1">
        <text>a phosphate monoester + H2O = an alcohol + phosphate</text>
        <dbReference type="Rhea" id="RHEA:15017"/>
        <dbReference type="ChEBI" id="CHEBI:15377"/>
        <dbReference type="ChEBI" id="CHEBI:30879"/>
        <dbReference type="ChEBI" id="CHEBI:43474"/>
        <dbReference type="ChEBI" id="CHEBI:67140"/>
        <dbReference type="EC" id="3.1.3.2"/>
    </reaction>
</comment>